<keyword evidence="2" id="KW-1185">Reference proteome</keyword>
<dbReference type="AlphaFoldDB" id="A0A1U9NNP0"/>
<dbReference type="RefSeq" id="WP_146663190.1">
    <property type="nucleotide sequence ID" value="NZ_CP019791.1"/>
</dbReference>
<proteinExistence type="predicted"/>
<dbReference type="KEGG" id="alus:STSP2_02700"/>
<dbReference type="Proteomes" id="UP000189674">
    <property type="component" value="Chromosome"/>
</dbReference>
<organism evidence="1 2">
    <name type="scientific">Anaerohalosphaera lusitana</name>
    <dbReference type="NCBI Taxonomy" id="1936003"/>
    <lineage>
        <taxon>Bacteria</taxon>
        <taxon>Pseudomonadati</taxon>
        <taxon>Planctomycetota</taxon>
        <taxon>Phycisphaerae</taxon>
        <taxon>Sedimentisphaerales</taxon>
        <taxon>Anaerohalosphaeraceae</taxon>
        <taxon>Anaerohalosphaera</taxon>
    </lineage>
</organism>
<sequence>MSENTKAAQITKAGWIDKHARSILMLWAGMQSPLDVDPNYLQHIKEELESCFEDPLKRSLIETSYPAD</sequence>
<protein>
    <submittedName>
        <fullName evidence="1">Uncharacterized protein</fullName>
    </submittedName>
</protein>
<gene>
    <name evidence="1" type="ORF">STSP2_02700</name>
</gene>
<evidence type="ECO:0000313" key="1">
    <source>
        <dbReference type="EMBL" id="AQT69509.1"/>
    </source>
</evidence>
<name>A0A1U9NNP0_9BACT</name>
<accession>A0A1U9NNP0</accession>
<reference evidence="2" key="1">
    <citation type="submission" date="2017-02" db="EMBL/GenBank/DDBJ databases">
        <title>Comparative genomics and description of representatives of a novel lineage of planctomycetes thriving in anoxic sediments.</title>
        <authorList>
            <person name="Spring S."/>
            <person name="Bunk B."/>
            <person name="Sproer C."/>
        </authorList>
    </citation>
    <scope>NUCLEOTIDE SEQUENCE [LARGE SCALE GENOMIC DNA]</scope>
    <source>
        <strain evidence="2">ST-NAGAB-D1</strain>
    </source>
</reference>
<dbReference type="EMBL" id="CP019791">
    <property type="protein sequence ID" value="AQT69509.1"/>
    <property type="molecule type" value="Genomic_DNA"/>
</dbReference>
<evidence type="ECO:0000313" key="2">
    <source>
        <dbReference type="Proteomes" id="UP000189674"/>
    </source>
</evidence>